<accession>A0A6P4EU11</accession>
<keyword evidence="2" id="KW-1185">Reference proteome</keyword>
<name>A0A6P4EU11_DRORH</name>
<reference evidence="3" key="2">
    <citation type="submission" date="2025-04" db="UniProtKB">
        <authorList>
            <consortium name="RefSeq"/>
        </authorList>
    </citation>
    <scope>IDENTIFICATION</scope>
</reference>
<dbReference type="AlphaFoldDB" id="A0A6P4EU11"/>
<protein>
    <submittedName>
        <fullName evidence="3">Uncharacterized protein LOC108046478</fullName>
    </submittedName>
</protein>
<dbReference type="InterPro" id="IPR006611">
    <property type="entry name" value="DUF1431_DROsp"/>
</dbReference>
<dbReference type="EnsemblMetazoa" id="XM_017126176.2">
    <property type="protein sequence ID" value="XP_016981665.1"/>
    <property type="gene ID" value="LOC108046478"/>
</dbReference>
<organism evidence="3">
    <name type="scientific">Drosophila rhopaloa</name>
    <name type="common">Fruit fly</name>
    <dbReference type="NCBI Taxonomy" id="1041015"/>
    <lineage>
        <taxon>Eukaryota</taxon>
        <taxon>Metazoa</taxon>
        <taxon>Ecdysozoa</taxon>
        <taxon>Arthropoda</taxon>
        <taxon>Hexapoda</taxon>
        <taxon>Insecta</taxon>
        <taxon>Pterygota</taxon>
        <taxon>Neoptera</taxon>
        <taxon>Endopterygota</taxon>
        <taxon>Diptera</taxon>
        <taxon>Brachycera</taxon>
        <taxon>Muscomorpha</taxon>
        <taxon>Ephydroidea</taxon>
        <taxon>Drosophilidae</taxon>
        <taxon>Drosophila</taxon>
        <taxon>Sophophora</taxon>
    </lineage>
</organism>
<dbReference type="Pfam" id="PF07248">
    <property type="entry name" value="DUF1431"/>
    <property type="match status" value="1"/>
</dbReference>
<dbReference type="OrthoDB" id="7812215at2759"/>
<dbReference type="PANTHER" id="PTHR20977">
    <property type="entry name" value="AT13385P-RELATED"/>
    <property type="match status" value="1"/>
</dbReference>
<dbReference type="Proteomes" id="UP001652680">
    <property type="component" value="Unassembled WGS sequence"/>
</dbReference>
<dbReference type="SMART" id="SM00689">
    <property type="entry name" value="DM6"/>
    <property type="match status" value="1"/>
</dbReference>
<reference evidence="1" key="3">
    <citation type="submission" date="2025-05" db="UniProtKB">
        <authorList>
            <consortium name="EnsemblMetazoa"/>
        </authorList>
    </citation>
    <scope>IDENTIFICATION</scope>
</reference>
<sequence length="263" mass="30721">MLSRSKTLICMSHVLQKQVPGLMLSCRQFNKESEGSLYSQDGWDSGYPIPTTPRKDLKRMEPKDKTKVYDACWQSTRRTEYKCRSDPEFNVPAFIDARKHCLADPCANDVLAIDITHYKPSDMGKRKYPRTWYECVVKRRKLKQHCVPTPPPIPRRKRKDLAAHCPVNMCVLGKLDLNLTEPCKLMKPSKCPRFKMPNCCVAARDPPKCRRPFRRCGTRPKTKYPSFSECKKDPFPDARPIECNCLLRPAICEMWRYYRRRNG</sequence>
<evidence type="ECO:0000313" key="3">
    <source>
        <dbReference type="RefSeq" id="XP_016981665.1"/>
    </source>
</evidence>
<gene>
    <name evidence="3" type="primary">LOC108046478</name>
    <name evidence="1" type="synonym">108046478</name>
</gene>
<proteinExistence type="predicted"/>
<evidence type="ECO:0000313" key="1">
    <source>
        <dbReference type="EnsemblMetazoa" id="XP_016981665.1"/>
    </source>
</evidence>
<reference evidence="2" key="1">
    <citation type="journal article" date="2021" name="Elife">
        <title>Highly contiguous assemblies of 101 drosophilid genomes.</title>
        <authorList>
            <person name="Kim B.Y."/>
            <person name="Wang J.R."/>
            <person name="Miller D.E."/>
            <person name="Barmina O."/>
            <person name="Delaney E."/>
            <person name="Thompson A."/>
            <person name="Comeault A.A."/>
            <person name="Peede D."/>
            <person name="D'Agostino E.R."/>
            <person name="Pelaez J."/>
            <person name="Aguilar J.M."/>
            <person name="Haji D."/>
            <person name="Matsunaga T."/>
            <person name="Armstrong E.E."/>
            <person name="Zych M."/>
            <person name="Ogawa Y."/>
            <person name="Stamenkovic-Radak M."/>
            <person name="Jelic M."/>
            <person name="Veselinovic M.S."/>
            <person name="Tanaskovic M."/>
            <person name="Eric P."/>
            <person name="Gao J.J."/>
            <person name="Katoh T.K."/>
            <person name="Toda M.J."/>
            <person name="Watabe H."/>
            <person name="Watada M."/>
            <person name="Davis J.S."/>
            <person name="Moyle L.C."/>
            <person name="Manoli G."/>
            <person name="Bertolini E."/>
            <person name="Kostal V."/>
            <person name="Hawley R.S."/>
            <person name="Takahashi A."/>
            <person name="Jones C.D."/>
            <person name="Price D.K."/>
            <person name="Whiteman N."/>
            <person name="Kopp A."/>
            <person name="Matute D.R."/>
            <person name="Petrov D.A."/>
        </authorList>
    </citation>
    <scope>NUCLEOTIDE SEQUENCE [LARGE SCALE GENOMIC DNA]</scope>
</reference>
<dbReference type="GeneID" id="108046478"/>
<evidence type="ECO:0000313" key="2">
    <source>
        <dbReference type="Proteomes" id="UP001652680"/>
    </source>
</evidence>
<dbReference type="OMA" id="PIECNCL"/>
<dbReference type="PANTHER" id="PTHR20977:SF0">
    <property type="entry name" value="AT13385P-RELATED"/>
    <property type="match status" value="1"/>
</dbReference>
<dbReference type="RefSeq" id="XP_016981665.1">
    <property type="nucleotide sequence ID" value="XM_017126176.1"/>
</dbReference>